<keyword evidence="2" id="KW-0813">Transport</keyword>
<keyword evidence="12" id="KW-1185">Reference proteome</keyword>
<evidence type="ECO:0000256" key="8">
    <source>
        <dbReference type="ARBA" id="ARBA00023136"/>
    </source>
</evidence>
<dbReference type="Pfam" id="PF11356">
    <property type="entry name" value="T2SSC"/>
    <property type="match status" value="1"/>
</dbReference>
<accession>A0A7W5FWI8</accession>
<evidence type="ECO:0000256" key="2">
    <source>
        <dbReference type="ARBA" id="ARBA00022448"/>
    </source>
</evidence>
<feature type="region of interest" description="Disordered" evidence="9">
    <location>
        <begin position="133"/>
        <end position="196"/>
    </location>
</feature>
<comment type="caution">
    <text evidence="11">The sequence shown here is derived from an EMBL/GenBank/DDBJ whole genome shotgun (WGS) entry which is preliminary data.</text>
</comment>
<comment type="subcellular location">
    <subcellularLocation>
        <location evidence="1">Cell inner membrane</location>
    </subcellularLocation>
</comment>
<dbReference type="AlphaFoldDB" id="A0A7W5FWI8"/>
<gene>
    <name evidence="11" type="ORF">FHS03_004973</name>
</gene>
<sequence length="196" mass="19855">MKRLPLISTVAAVAALSASLAYWGLQLYKPQQRPIAAPPVQAAPGPQIDSARGLFGGEVAVAAASSYQLRGVVAAANGRGSVAIIATDSQPAKAFPVGAEVVSGVTVKEVQPRFVLLQEGGVQKRVDLMPVDSAPSASLAPPLPGQPGQPMSPPPNVQPQSPMTGGPAEPTPGPILTAPPQRVVTPPPGNAPPQLQ</sequence>
<proteinExistence type="predicted"/>
<evidence type="ECO:0000256" key="4">
    <source>
        <dbReference type="ARBA" id="ARBA00022519"/>
    </source>
</evidence>
<feature type="domain" description="Type II secretion system protein GspC N-terminal" evidence="10">
    <location>
        <begin position="65"/>
        <end position="125"/>
    </location>
</feature>
<evidence type="ECO:0000256" key="1">
    <source>
        <dbReference type="ARBA" id="ARBA00004533"/>
    </source>
</evidence>
<dbReference type="Gene3D" id="2.30.30.830">
    <property type="match status" value="1"/>
</dbReference>
<evidence type="ECO:0000313" key="12">
    <source>
        <dbReference type="Proteomes" id="UP000541535"/>
    </source>
</evidence>
<organism evidence="11 12">
    <name type="scientific">Pseudoduganella violacea</name>
    <dbReference type="NCBI Taxonomy" id="1715466"/>
    <lineage>
        <taxon>Bacteria</taxon>
        <taxon>Pseudomonadati</taxon>
        <taxon>Pseudomonadota</taxon>
        <taxon>Betaproteobacteria</taxon>
        <taxon>Burkholderiales</taxon>
        <taxon>Oxalobacteraceae</taxon>
        <taxon>Telluria group</taxon>
        <taxon>Pseudoduganella</taxon>
    </lineage>
</organism>
<evidence type="ECO:0000256" key="3">
    <source>
        <dbReference type="ARBA" id="ARBA00022475"/>
    </source>
</evidence>
<dbReference type="GO" id="GO:0015031">
    <property type="term" value="P:protein transport"/>
    <property type="evidence" value="ECO:0007669"/>
    <property type="project" value="UniProtKB-KW"/>
</dbReference>
<evidence type="ECO:0000256" key="9">
    <source>
        <dbReference type="SAM" id="MobiDB-lite"/>
    </source>
</evidence>
<evidence type="ECO:0000256" key="6">
    <source>
        <dbReference type="ARBA" id="ARBA00022927"/>
    </source>
</evidence>
<evidence type="ECO:0000256" key="7">
    <source>
        <dbReference type="ARBA" id="ARBA00022989"/>
    </source>
</evidence>
<feature type="compositionally biased region" description="Pro residues" evidence="9">
    <location>
        <begin position="185"/>
        <end position="196"/>
    </location>
</feature>
<keyword evidence="6" id="KW-0653">Protein transport</keyword>
<keyword evidence="7" id="KW-1133">Transmembrane helix</keyword>
<dbReference type="GO" id="GO:0005886">
    <property type="term" value="C:plasma membrane"/>
    <property type="evidence" value="ECO:0007669"/>
    <property type="project" value="UniProtKB-SubCell"/>
</dbReference>
<keyword evidence="3" id="KW-1003">Cell membrane</keyword>
<evidence type="ECO:0000256" key="5">
    <source>
        <dbReference type="ARBA" id="ARBA00022692"/>
    </source>
</evidence>
<feature type="compositionally biased region" description="Pro residues" evidence="9">
    <location>
        <begin position="141"/>
        <end position="157"/>
    </location>
</feature>
<keyword evidence="4" id="KW-0997">Cell inner membrane</keyword>
<dbReference type="EMBL" id="JACHXD010000021">
    <property type="protein sequence ID" value="MBB3121881.1"/>
    <property type="molecule type" value="Genomic_DNA"/>
</dbReference>
<dbReference type="RefSeq" id="WP_183443569.1">
    <property type="nucleotide sequence ID" value="NZ_JACHXD010000021.1"/>
</dbReference>
<evidence type="ECO:0000259" key="10">
    <source>
        <dbReference type="Pfam" id="PF11356"/>
    </source>
</evidence>
<evidence type="ECO:0000313" key="11">
    <source>
        <dbReference type="EMBL" id="MBB3121881.1"/>
    </source>
</evidence>
<name>A0A7W5FWI8_9BURK</name>
<protein>
    <submittedName>
        <fullName evidence="11">General secretion pathway protein C</fullName>
    </submittedName>
</protein>
<keyword evidence="5" id="KW-0812">Transmembrane</keyword>
<dbReference type="Proteomes" id="UP000541535">
    <property type="component" value="Unassembled WGS sequence"/>
</dbReference>
<reference evidence="11 12" key="1">
    <citation type="submission" date="2020-08" db="EMBL/GenBank/DDBJ databases">
        <title>Genomic Encyclopedia of Type Strains, Phase III (KMG-III): the genomes of soil and plant-associated and newly described type strains.</title>
        <authorList>
            <person name="Whitman W."/>
        </authorList>
    </citation>
    <scope>NUCLEOTIDE SEQUENCE [LARGE SCALE GENOMIC DNA]</scope>
    <source>
        <strain evidence="11 12">CECT 8897</strain>
    </source>
</reference>
<dbReference type="InterPro" id="IPR024961">
    <property type="entry name" value="T2SS_GspC_N"/>
</dbReference>
<keyword evidence="8" id="KW-0472">Membrane</keyword>